<reference evidence="4 5" key="1">
    <citation type="journal article" date="2018" name="Environ. Microbiol.">
        <title>Genomes of ubiquitous marine and hypersaline Hydrogenovibrio, Thiomicrorhabdus and Thiomicrospira spp. encode a diversity of mechanisms to sustain chemolithoautotrophy in heterogeneous environments.</title>
        <authorList>
            <person name="Scott K.M."/>
            <person name="Williams J."/>
            <person name="Porter C.M.B."/>
            <person name="Russel S."/>
            <person name="Harmer T.L."/>
            <person name="Paul J.H."/>
            <person name="Antonen K.M."/>
            <person name="Bridges M.K."/>
            <person name="Camper G.J."/>
            <person name="Campla C.K."/>
            <person name="Casella L.G."/>
            <person name="Chase E."/>
            <person name="Conrad J.W."/>
            <person name="Cruz M.C."/>
            <person name="Dunlap D.S."/>
            <person name="Duran L."/>
            <person name="Fahsbender E.M."/>
            <person name="Goldsmith D.B."/>
            <person name="Keeley R.F."/>
            <person name="Kondoff M.R."/>
            <person name="Kussy B.I."/>
            <person name="Lane M.K."/>
            <person name="Lawler S."/>
            <person name="Leigh B.A."/>
            <person name="Lewis C."/>
            <person name="Lostal L.M."/>
            <person name="Marking D."/>
            <person name="Mancera P.A."/>
            <person name="McClenthan E.C."/>
            <person name="McIntyre E.A."/>
            <person name="Mine J.A."/>
            <person name="Modi S."/>
            <person name="Moore B.D."/>
            <person name="Morgan W.A."/>
            <person name="Nelson K.M."/>
            <person name="Nguyen K.N."/>
            <person name="Ogburn N."/>
            <person name="Parrino D.G."/>
            <person name="Pedapudi A.D."/>
            <person name="Pelham R.P."/>
            <person name="Preece A.M."/>
            <person name="Rampersad E.A."/>
            <person name="Richardson J.C."/>
            <person name="Rodgers C.M."/>
            <person name="Schaffer B.L."/>
            <person name="Sheridan N.E."/>
            <person name="Solone M.R."/>
            <person name="Staley Z.R."/>
            <person name="Tabuchi M."/>
            <person name="Waide R.J."/>
            <person name="Wanjugi P.W."/>
            <person name="Young S."/>
            <person name="Clum A."/>
            <person name="Daum C."/>
            <person name="Huntemann M."/>
            <person name="Ivanova N."/>
            <person name="Kyrpides N."/>
            <person name="Mikhailova N."/>
            <person name="Palaniappan K."/>
            <person name="Pillay M."/>
            <person name="Reddy T.B.K."/>
            <person name="Shapiro N."/>
            <person name="Stamatis D."/>
            <person name="Varghese N."/>
            <person name="Woyke T."/>
            <person name="Boden R."/>
            <person name="Freyermuth S.K."/>
            <person name="Kerfeld C.A."/>
        </authorList>
    </citation>
    <scope>NUCLEOTIDE SEQUENCE [LARGE SCALE GENOMIC DNA]</scope>
    <source>
        <strain evidence="4 5">JR-2</strain>
    </source>
</reference>
<feature type="region of interest" description="Disordered" evidence="2">
    <location>
        <begin position="97"/>
        <end position="117"/>
    </location>
</feature>
<dbReference type="GO" id="GO:0006631">
    <property type="term" value="P:fatty acid metabolic process"/>
    <property type="evidence" value="ECO:0007669"/>
    <property type="project" value="TreeGrafter"/>
</dbReference>
<evidence type="ECO:0000256" key="1">
    <source>
        <dbReference type="ARBA" id="ARBA00006432"/>
    </source>
</evidence>
<accession>A0A451G421</accession>
<dbReference type="EMBL" id="CP035033">
    <property type="protein sequence ID" value="QAB14203.1"/>
    <property type="molecule type" value="Genomic_DNA"/>
</dbReference>
<evidence type="ECO:0000313" key="5">
    <source>
        <dbReference type="Proteomes" id="UP000285478"/>
    </source>
</evidence>
<dbReference type="Pfam" id="PF00501">
    <property type="entry name" value="AMP-binding"/>
    <property type="match status" value="1"/>
</dbReference>
<comment type="similarity">
    <text evidence="1">Belongs to the ATP-dependent AMP-binding enzyme family.</text>
</comment>
<dbReference type="KEGG" id="htr:EPV75_00195"/>
<organism evidence="4 5">
    <name type="scientific">Hydrogenovibrio thermophilus</name>
    <dbReference type="NCBI Taxonomy" id="265883"/>
    <lineage>
        <taxon>Bacteria</taxon>
        <taxon>Pseudomonadati</taxon>
        <taxon>Pseudomonadota</taxon>
        <taxon>Gammaproteobacteria</taxon>
        <taxon>Thiotrichales</taxon>
        <taxon>Piscirickettsiaceae</taxon>
        <taxon>Hydrogenovibrio</taxon>
    </lineage>
</organism>
<dbReference type="Proteomes" id="UP000285478">
    <property type="component" value="Chromosome"/>
</dbReference>
<dbReference type="InterPro" id="IPR000873">
    <property type="entry name" value="AMP-dep_synth/lig_dom"/>
</dbReference>
<dbReference type="PANTHER" id="PTHR43201:SF8">
    <property type="entry name" value="ACYL-COA SYNTHETASE FAMILY MEMBER 3"/>
    <property type="match status" value="1"/>
</dbReference>
<dbReference type="InterPro" id="IPR042099">
    <property type="entry name" value="ANL_N_sf"/>
</dbReference>
<dbReference type="PANTHER" id="PTHR43201">
    <property type="entry name" value="ACYL-COA SYNTHETASE"/>
    <property type="match status" value="1"/>
</dbReference>
<dbReference type="RefSeq" id="WP_128384062.1">
    <property type="nucleotide sequence ID" value="NZ_CP035033.1"/>
</dbReference>
<sequence length="462" mass="51081">MAGHSVDLPLKGLLSSDPFLLSEGGNVSRHQLLSAAYRFSETLPDAPVVLNLYARRDVFLMVMLAVAMRGGKTVLPPNVAANTLTELTAELEASQTQTVQRFSEQEGPESGPTPESFLSADKSNWVDEAVLQPIWDRVLNSDIWLYTSGSTGQPKRVVKTWRQMALLAQQAIARFELNQPGYVVATVPSQHMFGLETTIFWPLFSKQSIWVGRPIFAEDIRAVLAAQAGPVLLASTPLHLKKLMPFDVDWPQLPLRVLSATAPLEQALAQQVSDTLHARVFEVFGSTETASIASRETLAGDAWTLYDDNFLLCEESLSVCEVNIAPLAESHPLHDQFELIPGQPNRFRLLGRRSDVVKVAGKRSSLAYLNQKLQAIDGVSDGLFWQAPNGERLQAFVVSDLNAHDIKQALAQDMDAVFLPRPIHFVEQIPRNELGKIQFQQLSELAKQNTMQKGTQSPNVRA</sequence>
<keyword evidence="5" id="KW-1185">Reference proteome</keyword>
<dbReference type="Gene3D" id="3.40.50.12780">
    <property type="entry name" value="N-terminal domain of ligase-like"/>
    <property type="match status" value="1"/>
</dbReference>
<name>A0A451G421_9GAMM</name>
<dbReference type="InterPro" id="IPR045851">
    <property type="entry name" value="AMP-bd_C_sf"/>
</dbReference>
<evidence type="ECO:0000256" key="2">
    <source>
        <dbReference type="SAM" id="MobiDB-lite"/>
    </source>
</evidence>
<dbReference type="AlphaFoldDB" id="A0A451G421"/>
<dbReference type="Gene3D" id="3.30.300.30">
    <property type="match status" value="1"/>
</dbReference>
<dbReference type="SUPFAM" id="SSF56801">
    <property type="entry name" value="Acetyl-CoA synthetase-like"/>
    <property type="match status" value="1"/>
</dbReference>
<proteinExistence type="inferred from homology"/>
<gene>
    <name evidence="4" type="ORF">EPV75_00195</name>
</gene>
<feature type="domain" description="AMP-dependent synthetase/ligase" evidence="3">
    <location>
        <begin position="144"/>
        <end position="295"/>
    </location>
</feature>
<protein>
    <submittedName>
        <fullName evidence="4">Acyl-CoA synthetase</fullName>
    </submittedName>
</protein>
<evidence type="ECO:0000313" key="4">
    <source>
        <dbReference type="EMBL" id="QAB14203.1"/>
    </source>
</evidence>
<evidence type="ECO:0000259" key="3">
    <source>
        <dbReference type="Pfam" id="PF00501"/>
    </source>
</evidence>
<dbReference type="GO" id="GO:0031956">
    <property type="term" value="F:medium-chain fatty acid-CoA ligase activity"/>
    <property type="evidence" value="ECO:0007669"/>
    <property type="project" value="TreeGrafter"/>
</dbReference>